<evidence type="ECO:0000313" key="3">
    <source>
        <dbReference type="EMBL" id="EPG73683.1"/>
    </source>
</evidence>
<dbReference type="AlphaFoldDB" id="S3UWN8"/>
<gene>
    <name evidence="3" type="ORF">LEP1GSC058_3105</name>
</gene>
<feature type="transmembrane region" description="Helical" evidence="2">
    <location>
        <begin position="319"/>
        <end position="340"/>
    </location>
</feature>
<organism evidence="3 4">
    <name type="scientific">Leptospira fainei serovar Hurstbridge str. BUT 6</name>
    <dbReference type="NCBI Taxonomy" id="1193011"/>
    <lineage>
        <taxon>Bacteria</taxon>
        <taxon>Pseudomonadati</taxon>
        <taxon>Spirochaetota</taxon>
        <taxon>Spirochaetia</taxon>
        <taxon>Leptospirales</taxon>
        <taxon>Leptospiraceae</taxon>
        <taxon>Leptospira</taxon>
    </lineage>
</organism>
<feature type="coiled-coil region" evidence="1">
    <location>
        <begin position="9"/>
        <end position="36"/>
    </location>
</feature>
<dbReference type="RefSeq" id="WP_016550158.1">
    <property type="nucleotide sequence ID" value="NZ_AKWZ02000010.1"/>
</dbReference>
<name>S3UWN8_9LEPT</name>
<keyword evidence="2" id="KW-0812">Transmembrane</keyword>
<dbReference type="Gene3D" id="1.10.287.950">
    <property type="entry name" value="Methyl-accepting chemotaxis protein"/>
    <property type="match status" value="1"/>
</dbReference>
<evidence type="ECO:0000313" key="4">
    <source>
        <dbReference type="Proteomes" id="UP000014540"/>
    </source>
</evidence>
<evidence type="ECO:0000256" key="1">
    <source>
        <dbReference type="SAM" id="Coils"/>
    </source>
</evidence>
<reference evidence="3" key="1">
    <citation type="submission" date="2013-04" db="EMBL/GenBank/DDBJ databases">
        <authorList>
            <person name="Harkins D.M."/>
            <person name="Durkin A.S."/>
            <person name="Selengut J.D."/>
            <person name="Sanka R."/>
            <person name="DePew J."/>
            <person name="Purushe J."/>
            <person name="Ahmed A."/>
            <person name="van der Linden H."/>
            <person name="Goris M.G.A."/>
            <person name="Hartskeerl R.A."/>
            <person name="Vinetz J.M."/>
            <person name="Sutton G.G."/>
            <person name="Nelson W.C."/>
            <person name="Fouts D.E."/>
        </authorList>
    </citation>
    <scope>NUCLEOTIDE SEQUENCE [LARGE SCALE GENOMIC DNA]</scope>
    <source>
        <strain evidence="3">BUT 6</strain>
    </source>
</reference>
<accession>S3UWN8</accession>
<protein>
    <submittedName>
        <fullName evidence="3">Uncharacterized protein</fullName>
    </submittedName>
</protein>
<dbReference type="NCBIfam" id="NF047706">
    <property type="entry name" value="LIC12611_phage_tail"/>
    <property type="match status" value="1"/>
</dbReference>
<keyword evidence="4" id="KW-1185">Reference proteome</keyword>
<dbReference type="EMBL" id="AKWZ02000010">
    <property type="protein sequence ID" value="EPG73683.1"/>
    <property type="molecule type" value="Genomic_DNA"/>
</dbReference>
<keyword evidence="1" id="KW-0175">Coiled coil</keyword>
<feature type="transmembrane region" description="Helical" evidence="2">
    <location>
        <begin position="419"/>
        <end position="438"/>
    </location>
</feature>
<sequence>MDDTWIIEMRKLASQAKKLAAEFNDLTKQARTVSQNFRGLANAAKPLLSQFNNITKSIKTIPQGFKKLADTAGPLLTQLKNISKSIKTTSDKFAFFSKTIDKTSANLKRSDSKTSKGDGKNDAQGKINSFANFAKDAFGVISPFLKDSIKISGELEKQRVQLKELAGPGYGQLEKSLRKTADLSKNAFSEKEMMNASAEALKNGASIEFISNSLETFQKIAVVTGKSISDLYSLPEHERKKVFESYTKDQKKASGLQDQYNQMVQSGILAEQRFANSMEKLQGAIGKMLGPLIGPLTDALSSLINYFTYGEVGIKRLQAIMIVFLPLAIGGMLAMAAAGWSAISPWLPLIIILLSVGAVLAGLFLAVDDFIGWMKGEKSVIGDFLGPFSHFKETVINSFKAGINWIMDSFNHLISFFRAYGRLIITLIFPIAGLYLYFDEIKAAFGQLLSWVSDLFSKVWSSLIPDPNTLLNSISAGIGLAPSEKKASGGPVTAGNSYLVGERGPEIFSPGASGRITPNGRIGGGSTSVVIQSVVGTLTVNVSGSAAAGREIKDAVMRALDELSEDVLPAKLGITIN</sequence>
<evidence type="ECO:0000256" key="2">
    <source>
        <dbReference type="SAM" id="Phobius"/>
    </source>
</evidence>
<dbReference type="Proteomes" id="UP000014540">
    <property type="component" value="Unassembled WGS sequence"/>
</dbReference>
<feature type="transmembrane region" description="Helical" evidence="2">
    <location>
        <begin position="346"/>
        <end position="367"/>
    </location>
</feature>
<proteinExistence type="predicted"/>
<keyword evidence="2" id="KW-1133">Transmembrane helix</keyword>
<keyword evidence="2" id="KW-0472">Membrane</keyword>
<dbReference type="STRING" id="1193011.LEP1GSC058_3105"/>
<comment type="caution">
    <text evidence="3">The sequence shown here is derived from an EMBL/GenBank/DDBJ whole genome shotgun (WGS) entry which is preliminary data.</text>
</comment>